<feature type="region of interest" description="Disordered" evidence="1">
    <location>
        <begin position="47"/>
        <end position="160"/>
    </location>
</feature>
<name>T1DIX7_9DIPT</name>
<dbReference type="AlphaFoldDB" id="T1DIX7"/>
<reference evidence="3" key="1">
    <citation type="journal article" date="2013" name="BMC Genomics">
        <title>A deep insight into the sialotranscriptome of the mosquito, Psorophora albipes.</title>
        <authorList>
            <person name="Chagas A.C."/>
            <person name="Calvo E."/>
            <person name="Rios-Velasquez C.M."/>
            <person name="Pessoa F.A."/>
            <person name="Medeiros J.F."/>
            <person name="Ribeiro J.M."/>
        </authorList>
    </citation>
    <scope>NUCLEOTIDE SEQUENCE</scope>
</reference>
<evidence type="ECO:0000256" key="2">
    <source>
        <dbReference type="SAM" id="SignalP"/>
    </source>
</evidence>
<dbReference type="EMBL" id="GALA01000681">
    <property type="protein sequence ID" value="JAA94171.1"/>
    <property type="molecule type" value="mRNA"/>
</dbReference>
<accession>T1DIX7</accession>
<protein>
    <submittedName>
        <fullName evidence="3">Putative salivary mucin 6</fullName>
    </submittedName>
</protein>
<feature type="compositionally biased region" description="Basic and acidic residues" evidence="1">
    <location>
        <begin position="75"/>
        <end position="84"/>
    </location>
</feature>
<proteinExistence type="evidence at transcript level"/>
<feature type="signal peptide" evidence="2">
    <location>
        <begin position="1"/>
        <end position="23"/>
    </location>
</feature>
<feature type="chain" id="PRO_5004586779" evidence="2">
    <location>
        <begin position="24"/>
        <end position="160"/>
    </location>
</feature>
<feature type="compositionally biased region" description="Polar residues" evidence="1">
    <location>
        <begin position="58"/>
        <end position="72"/>
    </location>
</feature>
<feature type="compositionally biased region" description="Low complexity" evidence="1">
    <location>
        <begin position="91"/>
        <end position="160"/>
    </location>
</feature>
<organism evidence="3">
    <name type="scientific">Psorophora albipes</name>
    <dbReference type="NCBI Taxonomy" id="869069"/>
    <lineage>
        <taxon>Eukaryota</taxon>
        <taxon>Metazoa</taxon>
        <taxon>Ecdysozoa</taxon>
        <taxon>Arthropoda</taxon>
        <taxon>Hexapoda</taxon>
        <taxon>Insecta</taxon>
        <taxon>Pterygota</taxon>
        <taxon>Neoptera</taxon>
        <taxon>Endopterygota</taxon>
        <taxon>Diptera</taxon>
        <taxon>Nematocera</taxon>
        <taxon>Culicoidea</taxon>
        <taxon>Culicidae</taxon>
        <taxon>Culicinae</taxon>
        <taxon>Aedini</taxon>
        <taxon>Psorophora</taxon>
    </lineage>
</organism>
<evidence type="ECO:0000256" key="1">
    <source>
        <dbReference type="SAM" id="MobiDB-lite"/>
    </source>
</evidence>
<keyword evidence="2" id="KW-0732">Signal</keyword>
<evidence type="ECO:0000313" key="3">
    <source>
        <dbReference type="EMBL" id="JAA94171.1"/>
    </source>
</evidence>
<sequence length="160" mass="16589">MVSSKEIGFGLVICLALVASTNTRRPRGNAEAQAFRKQAQLLALQKYAKDKGIEPPAQNDTNPVATIRQRMQQKALDDYAEKHNLTTTTPASNDTSSEATSSDAAASKNTTPNSSNSTKSSSTGASNPDSSSNNSTLSNSTAASTNSNSTTGNSTNTGGQ</sequence>